<organism evidence="1 2">
    <name type="scientific">Carnegiea gigantea</name>
    <dbReference type="NCBI Taxonomy" id="171969"/>
    <lineage>
        <taxon>Eukaryota</taxon>
        <taxon>Viridiplantae</taxon>
        <taxon>Streptophyta</taxon>
        <taxon>Embryophyta</taxon>
        <taxon>Tracheophyta</taxon>
        <taxon>Spermatophyta</taxon>
        <taxon>Magnoliopsida</taxon>
        <taxon>eudicotyledons</taxon>
        <taxon>Gunneridae</taxon>
        <taxon>Pentapetalae</taxon>
        <taxon>Caryophyllales</taxon>
        <taxon>Cactineae</taxon>
        <taxon>Cactaceae</taxon>
        <taxon>Cactoideae</taxon>
        <taxon>Echinocereeae</taxon>
        <taxon>Carnegiea</taxon>
    </lineage>
</organism>
<comment type="caution">
    <text evidence="1">The sequence shown here is derived from an EMBL/GenBank/DDBJ whole genome shotgun (WGS) entry which is preliminary data.</text>
</comment>
<dbReference type="AlphaFoldDB" id="A0A9Q1JK99"/>
<dbReference type="Proteomes" id="UP001153076">
    <property type="component" value="Unassembled WGS sequence"/>
</dbReference>
<proteinExistence type="predicted"/>
<gene>
    <name evidence="1" type="ORF">Cgig2_023317</name>
</gene>
<dbReference type="EMBL" id="JAKOGI010002816">
    <property type="protein sequence ID" value="KAJ8421280.1"/>
    <property type="molecule type" value="Genomic_DNA"/>
</dbReference>
<evidence type="ECO:0000313" key="1">
    <source>
        <dbReference type="EMBL" id="KAJ8421280.1"/>
    </source>
</evidence>
<evidence type="ECO:0000313" key="2">
    <source>
        <dbReference type="Proteomes" id="UP001153076"/>
    </source>
</evidence>
<protein>
    <submittedName>
        <fullName evidence="1">Uncharacterized protein</fullName>
    </submittedName>
</protein>
<keyword evidence="2" id="KW-1185">Reference proteome</keyword>
<name>A0A9Q1JK99_9CARY</name>
<accession>A0A9Q1JK99</accession>
<reference evidence="1" key="1">
    <citation type="submission" date="2022-04" db="EMBL/GenBank/DDBJ databases">
        <title>Carnegiea gigantea Genome sequencing and assembly v2.</title>
        <authorList>
            <person name="Copetti D."/>
            <person name="Sanderson M.J."/>
            <person name="Burquez A."/>
            <person name="Wojciechowski M.F."/>
        </authorList>
    </citation>
    <scope>NUCLEOTIDE SEQUENCE</scope>
    <source>
        <strain evidence="1">SGP5-SGP5p</strain>
        <tissue evidence="1">Aerial part</tissue>
    </source>
</reference>
<sequence length="158" mass="18438">MPSPSRRRPYSQTSIGSRTTQSYFNTGEKYYCYCGTEAAVLEMDDNYQRYFMACPREVTFFIDTNLCTPPLCIFNFCYANPICLLSYSLVVFCKMKMHAPRDAIDELVAEVHQVCDMVRVEQNDLHFIQDEDRAMDMKVQMELRIWKGRFTSSILLNG</sequence>